<dbReference type="InterPro" id="IPR028064">
    <property type="entry name" value="TMEM154"/>
</dbReference>
<sequence length="479" mass="53561">MKKENLFILFAALYFKTAQSLKSSQPVYTGFPNCFGSPSKSGYTKDTTFVFVLDRAADWESYIRVLYLYKQLSCMIPIDDSIKLIFLQYTTNEVFLEAPQRSDTISGTIYATGYEQDYYNDDHCTRFNEALTSKLDELVNFSLRKPIQNVQFIVPIYSNAVDVNSCSMKIVFDERIQAGNNASLLNLHFNGININGDADEETMKKEGIFMNIPDVKVMNPQEKYMVGPPETEYTRKLAPIVDQLQKFLDITTRNEETTSTSTPSTSTSSSTTVSRTTTSTTVTSTIATIRTTSNSPETTTPKNATISKAALNMDDESDQQRIMVIATVSIILLLLLIILLCFLCWCCIWRSNEKNKRKNRKSVSGSDSKSISPPKKENAPPKIEPIVDNVAELDQLAPAPTPPIPAPQLVSYPFVTPQIENQAKPEDPLIPPKFAAKKKLPSNENLDLSEHLMDDVEQNGAKLPRGYKGTKAPTAFRID</sequence>
<dbReference type="Pfam" id="PF15102">
    <property type="entry name" value="TMEM154"/>
    <property type="match status" value="1"/>
</dbReference>
<evidence type="ECO:0000256" key="2">
    <source>
        <dbReference type="ARBA" id="ARBA00022692"/>
    </source>
</evidence>
<comment type="subcellular location">
    <subcellularLocation>
        <location evidence="1">Membrane</location>
        <topology evidence="1">Single-pass membrane protein</topology>
    </subcellularLocation>
</comment>
<reference evidence="8" key="1">
    <citation type="submission" date="2022-11" db="EMBL/GenBank/DDBJ databases">
        <authorList>
            <person name="Kikuchi T."/>
        </authorList>
    </citation>
    <scope>NUCLEOTIDE SEQUENCE</scope>
    <source>
        <strain evidence="8">PS1010</strain>
    </source>
</reference>
<evidence type="ECO:0000256" key="4">
    <source>
        <dbReference type="ARBA" id="ARBA00023136"/>
    </source>
</evidence>
<keyword evidence="2 6" id="KW-0812">Transmembrane</keyword>
<keyword evidence="7" id="KW-0732">Signal</keyword>
<feature type="transmembrane region" description="Helical" evidence="6">
    <location>
        <begin position="322"/>
        <end position="348"/>
    </location>
</feature>
<dbReference type="OrthoDB" id="5826594at2759"/>
<gene>
    <name evidence="8" type="ORF">CAMP_LOCUS15254</name>
</gene>
<evidence type="ECO:0000256" key="7">
    <source>
        <dbReference type="SAM" id="SignalP"/>
    </source>
</evidence>
<keyword evidence="3 6" id="KW-1133">Transmembrane helix</keyword>
<dbReference type="GO" id="GO:0016020">
    <property type="term" value="C:membrane"/>
    <property type="evidence" value="ECO:0007669"/>
    <property type="project" value="UniProtKB-SubCell"/>
</dbReference>
<dbReference type="EMBL" id="CANHGI010000005">
    <property type="protein sequence ID" value="CAI5452617.1"/>
    <property type="molecule type" value="Genomic_DNA"/>
</dbReference>
<evidence type="ECO:0008006" key="10">
    <source>
        <dbReference type="Google" id="ProtNLM"/>
    </source>
</evidence>
<protein>
    <recommendedName>
        <fullName evidence="10">VWFA domain-containing protein</fullName>
    </recommendedName>
</protein>
<evidence type="ECO:0000256" key="3">
    <source>
        <dbReference type="ARBA" id="ARBA00022989"/>
    </source>
</evidence>
<name>A0A9P1IYU7_9PELO</name>
<feature type="compositionally biased region" description="Low complexity" evidence="5">
    <location>
        <begin position="362"/>
        <end position="373"/>
    </location>
</feature>
<feature type="region of interest" description="Disordered" evidence="5">
    <location>
        <begin position="445"/>
        <end position="479"/>
    </location>
</feature>
<evidence type="ECO:0000256" key="6">
    <source>
        <dbReference type="SAM" id="Phobius"/>
    </source>
</evidence>
<comment type="caution">
    <text evidence="8">The sequence shown here is derived from an EMBL/GenBank/DDBJ whole genome shotgun (WGS) entry which is preliminary data.</text>
</comment>
<evidence type="ECO:0000313" key="9">
    <source>
        <dbReference type="Proteomes" id="UP001152747"/>
    </source>
</evidence>
<keyword evidence="4 6" id="KW-0472">Membrane</keyword>
<dbReference type="AlphaFoldDB" id="A0A9P1IYU7"/>
<dbReference type="PANTHER" id="PTHR15549">
    <property type="entry name" value="PAIRED IMMUNOGLOBULIN-LIKE TYPE 2 RECEPTOR"/>
    <property type="match status" value="1"/>
</dbReference>
<feature type="compositionally biased region" description="Low complexity" evidence="5">
    <location>
        <begin position="257"/>
        <end position="281"/>
    </location>
</feature>
<dbReference type="Proteomes" id="UP001152747">
    <property type="component" value="Unassembled WGS sequence"/>
</dbReference>
<keyword evidence="9" id="KW-1185">Reference proteome</keyword>
<proteinExistence type="predicted"/>
<evidence type="ECO:0000256" key="5">
    <source>
        <dbReference type="SAM" id="MobiDB-lite"/>
    </source>
</evidence>
<dbReference type="InterPro" id="IPR051694">
    <property type="entry name" value="Immunoregulatory_rcpt-like"/>
</dbReference>
<feature type="chain" id="PRO_5040496479" description="VWFA domain-containing protein" evidence="7">
    <location>
        <begin position="21"/>
        <end position="479"/>
    </location>
</feature>
<feature type="region of interest" description="Disordered" evidence="5">
    <location>
        <begin position="252"/>
        <end position="281"/>
    </location>
</feature>
<feature type="signal peptide" evidence="7">
    <location>
        <begin position="1"/>
        <end position="20"/>
    </location>
</feature>
<feature type="region of interest" description="Disordered" evidence="5">
    <location>
        <begin position="357"/>
        <end position="383"/>
    </location>
</feature>
<evidence type="ECO:0000256" key="1">
    <source>
        <dbReference type="ARBA" id="ARBA00004167"/>
    </source>
</evidence>
<dbReference type="GO" id="GO:0071944">
    <property type="term" value="C:cell periphery"/>
    <property type="evidence" value="ECO:0007669"/>
    <property type="project" value="UniProtKB-ARBA"/>
</dbReference>
<evidence type="ECO:0000313" key="8">
    <source>
        <dbReference type="EMBL" id="CAI5452617.1"/>
    </source>
</evidence>
<accession>A0A9P1IYU7</accession>
<organism evidence="8 9">
    <name type="scientific">Caenorhabditis angaria</name>
    <dbReference type="NCBI Taxonomy" id="860376"/>
    <lineage>
        <taxon>Eukaryota</taxon>
        <taxon>Metazoa</taxon>
        <taxon>Ecdysozoa</taxon>
        <taxon>Nematoda</taxon>
        <taxon>Chromadorea</taxon>
        <taxon>Rhabditida</taxon>
        <taxon>Rhabditina</taxon>
        <taxon>Rhabditomorpha</taxon>
        <taxon>Rhabditoidea</taxon>
        <taxon>Rhabditidae</taxon>
        <taxon>Peloderinae</taxon>
        <taxon>Caenorhabditis</taxon>
    </lineage>
</organism>